<sequence length="314" mass="36031">MEFLVRVLLKELSKEAKDEVQKKEANLTGVNKKPFDLNKELIELYESQKAEEDAKKVVEEAKKVEGTTGEAAHEHTEYTEAADPNFTIQQQDGSSMVDYPNSVITCLPSDRAEFRLLVTWKLTRGCHSALFGPYSWVYIFVHVKVFSQMFSVPVSRYENEFHIFIILTQFVGSKACDFSDLPLSADRLKALVWLDLFLLKVRIMTLLGGYGIELEVEPPSRVEIETPVDHGSDDSQDDSRSDNLESYNLARDRTRREVKTPDTYRHVDLIAVAFHVSSQIVHEEHTNYAKLQKSKDRKKWNGAMLEEMHSLKNN</sequence>
<evidence type="ECO:0000313" key="3">
    <source>
        <dbReference type="EnsemblPlants" id="cds.evm.model.05.627"/>
    </source>
</evidence>
<organism evidence="3 4">
    <name type="scientific">Cannabis sativa</name>
    <name type="common">Hemp</name>
    <name type="synonym">Marijuana</name>
    <dbReference type="NCBI Taxonomy" id="3483"/>
    <lineage>
        <taxon>Eukaryota</taxon>
        <taxon>Viridiplantae</taxon>
        <taxon>Streptophyta</taxon>
        <taxon>Embryophyta</taxon>
        <taxon>Tracheophyta</taxon>
        <taxon>Spermatophyta</taxon>
        <taxon>Magnoliopsida</taxon>
        <taxon>eudicotyledons</taxon>
        <taxon>Gunneridae</taxon>
        <taxon>Pentapetalae</taxon>
        <taxon>rosids</taxon>
        <taxon>fabids</taxon>
        <taxon>Rosales</taxon>
        <taxon>Cannabaceae</taxon>
        <taxon>Cannabis</taxon>
    </lineage>
</organism>
<dbReference type="Gramene" id="evm.model.05.627">
    <property type="protein sequence ID" value="cds.evm.model.05.627"/>
    <property type="gene ID" value="evm.TU.05.627"/>
</dbReference>
<accession>A0A803PR67</accession>
<evidence type="ECO:0000256" key="2">
    <source>
        <dbReference type="SAM" id="MobiDB-lite"/>
    </source>
</evidence>
<reference evidence="3" key="1">
    <citation type="submission" date="2018-11" db="EMBL/GenBank/DDBJ databases">
        <authorList>
            <person name="Grassa J C."/>
        </authorList>
    </citation>
    <scope>NUCLEOTIDE SEQUENCE [LARGE SCALE GENOMIC DNA]</scope>
</reference>
<reference evidence="3" key="2">
    <citation type="submission" date="2021-03" db="UniProtKB">
        <authorList>
            <consortium name="EnsemblPlants"/>
        </authorList>
    </citation>
    <scope>IDENTIFICATION</scope>
</reference>
<dbReference type="AlphaFoldDB" id="A0A803PR67"/>
<protein>
    <submittedName>
        <fullName evidence="3">Uncharacterized protein</fullName>
    </submittedName>
</protein>
<feature type="region of interest" description="Disordered" evidence="2">
    <location>
        <begin position="224"/>
        <end position="252"/>
    </location>
</feature>
<feature type="coiled-coil region" evidence="1">
    <location>
        <begin position="6"/>
        <end position="67"/>
    </location>
</feature>
<keyword evidence="4" id="KW-1185">Reference proteome</keyword>
<proteinExistence type="predicted"/>
<dbReference type="EMBL" id="UZAU01000435">
    <property type="status" value="NOT_ANNOTATED_CDS"/>
    <property type="molecule type" value="Genomic_DNA"/>
</dbReference>
<feature type="compositionally biased region" description="Basic and acidic residues" evidence="2">
    <location>
        <begin position="224"/>
        <end position="243"/>
    </location>
</feature>
<dbReference type="EnsemblPlants" id="evm.model.05.627">
    <property type="protein sequence ID" value="cds.evm.model.05.627"/>
    <property type="gene ID" value="evm.TU.05.627"/>
</dbReference>
<evidence type="ECO:0000313" key="4">
    <source>
        <dbReference type="Proteomes" id="UP000596661"/>
    </source>
</evidence>
<keyword evidence="1" id="KW-0175">Coiled coil</keyword>
<evidence type="ECO:0000256" key="1">
    <source>
        <dbReference type="SAM" id="Coils"/>
    </source>
</evidence>
<dbReference type="Proteomes" id="UP000596661">
    <property type="component" value="Chromosome 5"/>
</dbReference>
<name>A0A803PR67_CANSA</name>